<dbReference type="InterPro" id="IPR039445">
    <property type="entry name" value="DauR-like_HTH"/>
</dbReference>
<evidence type="ECO:0000313" key="2">
    <source>
        <dbReference type="EMBL" id="GGL56427.1"/>
    </source>
</evidence>
<accession>A0A917W327</accession>
<reference evidence="2" key="2">
    <citation type="submission" date="2020-09" db="EMBL/GenBank/DDBJ databases">
        <authorList>
            <person name="Sun Q."/>
            <person name="Ohkuma M."/>
        </authorList>
    </citation>
    <scope>NUCLEOTIDE SEQUENCE</scope>
    <source>
        <strain evidence="2">JCM 15325</strain>
    </source>
</reference>
<sequence>MDVIRQLNENGVFLLKGIVSTASKELSTSEASIYRYLEKMLY</sequence>
<feature type="domain" description="Transcriptional regulator DauR-like HTH" evidence="1">
    <location>
        <begin position="1"/>
        <end position="37"/>
    </location>
</feature>
<dbReference type="RefSeq" id="WP_188803032.1">
    <property type="nucleotide sequence ID" value="NZ_BMOK01000008.1"/>
</dbReference>
<protein>
    <recommendedName>
        <fullName evidence="1">Transcriptional regulator DauR-like HTH domain-containing protein</fullName>
    </recommendedName>
</protein>
<evidence type="ECO:0000313" key="3">
    <source>
        <dbReference type="Proteomes" id="UP000654670"/>
    </source>
</evidence>
<name>A0A917W327_9BACL</name>
<gene>
    <name evidence="2" type="ORF">GCM10007968_20550</name>
</gene>
<organism evidence="2 3">
    <name type="scientific">Sporolactobacillus putidus</name>
    <dbReference type="NCBI Taxonomy" id="492735"/>
    <lineage>
        <taxon>Bacteria</taxon>
        <taxon>Bacillati</taxon>
        <taxon>Bacillota</taxon>
        <taxon>Bacilli</taxon>
        <taxon>Bacillales</taxon>
        <taxon>Sporolactobacillaceae</taxon>
        <taxon>Sporolactobacillus</taxon>
    </lineage>
</organism>
<evidence type="ECO:0000259" key="1">
    <source>
        <dbReference type="Pfam" id="PF13309"/>
    </source>
</evidence>
<dbReference type="AlphaFoldDB" id="A0A917W327"/>
<comment type="caution">
    <text evidence="2">The sequence shown here is derived from an EMBL/GenBank/DDBJ whole genome shotgun (WGS) entry which is preliminary data.</text>
</comment>
<proteinExistence type="predicted"/>
<keyword evidence="3" id="KW-1185">Reference proteome</keyword>
<reference evidence="2" key="1">
    <citation type="journal article" date="2014" name="Int. J. Syst. Evol. Microbiol.">
        <title>Complete genome sequence of Corynebacterium casei LMG S-19264T (=DSM 44701T), isolated from a smear-ripened cheese.</title>
        <authorList>
            <consortium name="US DOE Joint Genome Institute (JGI-PGF)"/>
            <person name="Walter F."/>
            <person name="Albersmeier A."/>
            <person name="Kalinowski J."/>
            <person name="Ruckert C."/>
        </authorList>
    </citation>
    <scope>NUCLEOTIDE SEQUENCE</scope>
    <source>
        <strain evidence="2">JCM 15325</strain>
    </source>
</reference>
<dbReference type="Proteomes" id="UP000654670">
    <property type="component" value="Unassembled WGS sequence"/>
</dbReference>
<dbReference type="Pfam" id="PF13309">
    <property type="entry name" value="HTH_22"/>
    <property type="match status" value="1"/>
</dbReference>
<dbReference type="EMBL" id="BMOK01000008">
    <property type="protein sequence ID" value="GGL56427.1"/>
    <property type="molecule type" value="Genomic_DNA"/>
</dbReference>